<evidence type="ECO:0000313" key="4">
    <source>
        <dbReference type="Proteomes" id="UP001139971"/>
    </source>
</evidence>
<protein>
    <submittedName>
        <fullName evidence="3">Cutinase family protein</fullName>
    </submittedName>
</protein>
<dbReference type="SUPFAM" id="SSF53474">
    <property type="entry name" value="alpha/beta-Hydrolases"/>
    <property type="match status" value="2"/>
</dbReference>
<dbReference type="Pfam" id="PF06057">
    <property type="entry name" value="VirJ"/>
    <property type="match status" value="1"/>
</dbReference>
<reference evidence="3" key="1">
    <citation type="submission" date="2023-02" db="EMBL/GenBank/DDBJ databases">
        <title>Tahibacter soli sp. nov. isolated from soil.</title>
        <authorList>
            <person name="Baek J.H."/>
            <person name="Lee J.K."/>
            <person name="Choi D.G."/>
            <person name="Jeon C.O."/>
        </authorList>
    </citation>
    <scope>NUCLEOTIDE SEQUENCE</scope>
    <source>
        <strain evidence="3">BL</strain>
    </source>
</reference>
<feature type="chain" id="PRO_5040986071" evidence="1">
    <location>
        <begin position="18"/>
        <end position="452"/>
    </location>
</feature>
<comment type="caution">
    <text evidence="3">The sequence shown here is derived from an EMBL/GenBank/DDBJ whole genome shotgun (WGS) entry which is preliminary data.</text>
</comment>
<sequence length="452" mass="48541">MTLSLAFALIAATTATASTEPLHYGLFGDLHVARPEQAAQRTLLFLSDADGWNAREESYADALAGAGALVVGIDLPSYLKELYSIKAKCAYPAAHVEEVSHWVERHENFADYTAPTLVGLDAGATFAYAVAAQAPAGTFASLVTLGYDFEFRLQQPLCPGDAGTASADAGHRHYRVVPVPHLPTPWLPQPFAPGTRVNGLPQKLMQVAPFLAHRHVERAPPAALVASLERWQRREARRAKPLPEDVADLPLTDIAPEGPFKQRVAIILTGDGGWAGLDQGVAAALAKDGVRVIGLSTLKFFWQTRKPEEAAEAVSRIIGHYAAEFPDARFALIGYSFGASLAPVVVNRLPDEARAKLDAQFMISPDDEAVFEIKVGDWFGNVKHDGALPIAPELAKSAVPAFCVHGADEDDSICRTLDTKSATPLQLPGGHHYDGDYEGLGKLVATHWPVKG</sequence>
<keyword evidence="4" id="KW-1185">Reference proteome</keyword>
<organism evidence="3 4">
    <name type="scientific">Tahibacter soli</name>
    <dbReference type="NCBI Taxonomy" id="2983605"/>
    <lineage>
        <taxon>Bacteria</taxon>
        <taxon>Pseudomonadati</taxon>
        <taxon>Pseudomonadota</taxon>
        <taxon>Gammaproteobacteria</taxon>
        <taxon>Lysobacterales</taxon>
        <taxon>Rhodanobacteraceae</taxon>
        <taxon>Tahibacter</taxon>
    </lineage>
</organism>
<feature type="signal peptide" evidence="1">
    <location>
        <begin position="1"/>
        <end position="17"/>
    </location>
</feature>
<keyword evidence="1" id="KW-0732">Signal</keyword>
<dbReference type="InterPro" id="IPR010333">
    <property type="entry name" value="VirJ"/>
</dbReference>
<accession>A0A9X4BKV9</accession>
<dbReference type="RefSeq" id="WP_263542314.1">
    <property type="nucleotide sequence ID" value="NZ_JAOVZO020000018.1"/>
</dbReference>
<evidence type="ECO:0000256" key="1">
    <source>
        <dbReference type="SAM" id="SignalP"/>
    </source>
</evidence>
<evidence type="ECO:0000259" key="2">
    <source>
        <dbReference type="Pfam" id="PF06057"/>
    </source>
</evidence>
<dbReference type="InterPro" id="IPR029058">
    <property type="entry name" value="AB_hydrolase_fold"/>
</dbReference>
<dbReference type="InterPro" id="IPR011225">
    <property type="entry name" value="IV_sec_VirJ"/>
</dbReference>
<dbReference type="PIRSF" id="PIRSF029063">
    <property type="entry name" value="IV_sec_VirJ"/>
    <property type="match status" value="1"/>
</dbReference>
<dbReference type="Gene3D" id="3.40.50.1820">
    <property type="entry name" value="alpha/beta hydrolase"/>
    <property type="match status" value="2"/>
</dbReference>
<gene>
    <name evidence="3" type="ORF">OD750_013835</name>
</gene>
<feature type="domain" description="Bacterial virulence" evidence="2">
    <location>
        <begin position="263"/>
        <end position="448"/>
    </location>
</feature>
<evidence type="ECO:0000313" key="3">
    <source>
        <dbReference type="EMBL" id="MDC8013619.1"/>
    </source>
</evidence>
<name>A0A9X4BKV9_9GAMM</name>
<proteinExistence type="predicted"/>
<dbReference type="Proteomes" id="UP001139971">
    <property type="component" value="Unassembled WGS sequence"/>
</dbReference>
<dbReference type="EMBL" id="JAOVZO020000018">
    <property type="protein sequence ID" value="MDC8013619.1"/>
    <property type="molecule type" value="Genomic_DNA"/>
</dbReference>
<dbReference type="AlphaFoldDB" id="A0A9X4BKV9"/>